<dbReference type="Proteomes" id="UP001488805">
    <property type="component" value="Unassembled WGS sequence"/>
</dbReference>
<feature type="compositionally biased region" description="Basic and acidic residues" evidence="1">
    <location>
        <begin position="102"/>
        <end position="124"/>
    </location>
</feature>
<dbReference type="EMBL" id="JBCEZU010000575">
    <property type="protein sequence ID" value="KAK9517276.1"/>
    <property type="molecule type" value="Genomic_DNA"/>
</dbReference>
<sequence>MSDCEETDVFLRQTPGKEKKKKKKDSKKDKKCLKRKNNMSMKTDESIQKKKKKKNSKFKDAMEARKENKKGKKKNRLLLGLDDSLIHTQVKPAVKPQTLNEHSVDKLKPDHDCKKKSRREKEVAFDLSPDISSVKPPRCVSSSQQSPKKSIPSETAAVRDGERTGHSHGQTHANESQCASEDINSQDLFITQKTFRASPSQPSSSESSDNAFSTTPPVFTPRVKLHTSMAQKEQHPGGSYKCPQDSHFHQRHRTTKEHVQKPKTLQVHLTEEEEGEQLRKAHQDLKKWKWLKANITEERKASRPAHTAPTVDAYLSETFDLSPSLDVAKSKKHSRSSSQQSPSCVSHEPSVPPPMSTGSTSTQTENFFTTQLSSYLNFCQKTRVTVHLEDLQPVDLSLPQRARNDLGTCLSVKTFSLPGELKGRNPKEPDLHPSGSSHMKDAAVKEEPSDHHPWPGSTQGKRGTSLSPQSDSEPKSADLTISSEDEPPCRSGRLDLTQVRAVQMRLNESFFFKTKGEGQSPRPESPLMKLVQGREVKSRKPH</sequence>
<feature type="region of interest" description="Disordered" evidence="1">
    <location>
        <begin position="326"/>
        <end position="362"/>
    </location>
</feature>
<feature type="compositionally biased region" description="Low complexity" evidence="1">
    <location>
        <begin position="198"/>
        <end position="208"/>
    </location>
</feature>
<feature type="compositionally biased region" description="Basic residues" evidence="1">
    <location>
        <begin position="67"/>
        <end position="76"/>
    </location>
</feature>
<evidence type="ECO:0000313" key="3">
    <source>
        <dbReference type="Proteomes" id="UP001488805"/>
    </source>
</evidence>
<gene>
    <name evidence="2" type="ORF">VZT92_025159</name>
</gene>
<comment type="caution">
    <text evidence="2">The sequence shown here is derived from an EMBL/GenBank/DDBJ whole genome shotgun (WGS) entry which is preliminary data.</text>
</comment>
<feature type="region of interest" description="Disordered" evidence="1">
    <location>
        <begin position="417"/>
        <end position="496"/>
    </location>
</feature>
<reference evidence="2 3" key="1">
    <citation type="journal article" date="2024" name="Genome Biol. Evol.">
        <title>Chromosome-level genome assembly of the viviparous eelpout Zoarces viviparus.</title>
        <authorList>
            <person name="Fuhrmann N."/>
            <person name="Brasseur M.V."/>
            <person name="Bakowski C.E."/>
            <person name="Podsiadlowski L."/>
            <person name="Prost S."/>
            <person name="Krehenwinkel H."/>
            <person name="Mayer C."/>
        </authorList>
    </citation>
    <scope>NUCLEOTIDE SEQUENCE [LARGE SCALE GENOMIC DNA]</scope>
    <source>
        <strain evidence="2">NO-MEL_2022_Ind0_liver</strain>
    </source>
</reference>
<feature type="compositionally biased region" description="Low complexity" evidence="1">
    <location>
        <begin position="141"/>
        <end position="153"/>
    </location>
</feature>
<feature type="compositionally biased region" description="Basic and acidic residues" evidence="1">
    <location>
        <begin position="438"/>
        <end position="453"/>
    </location>
</feature>
<feature type="compositionally biased region" description="Basic and acidic residues" evidence="1">
    <location>
        <begin position="532"/>
        <end position="542"/>
    </location>
</feature>
<feature type="compositionally biased region" description="Basic residues" evidence="1">
    <location>
        <begin position="18"/>
        <end position="37"/>
    </location>
</feature>
<organism evidence="2 3">
    <name type="scientific">Zoarces viviparus</name>
    <name type="common">Viviparous eelpout</name>
    <name type="synonym">Blennius viviparus</name>
    <dbReference type="NCBI Taxonomy" id="48416"/>
    <lineage>
        <taxon>Eukaryota</taxon>
        <taxon>Metazoa</taxon>
        <taxon>Chordata</taxon>
        <taxon>Craniata</taxon>
        <taxon>Vertebrata</taxon>
        <taxon>Euteleostomi</taxon>
        <taxon>Actinopterygii</taxon>
        <taxon>Neopterygii</taxon>
        <taxon>Teleostei</taxon>
        <taxon>Neoteleostei</taxon>
        <taxon>Acanthomorphata</taxon>
        <taxon>Eupercaria</taxon>
        <taxon>Perciformes</taxon>
        <taxon>Cottioidei</taxon>
        <taxon>Zoarcales</taxon>
        <taxon>Zoarcidae</taxon>
        <taxon>Zoarcinae</taxon>
        <taxon>Zoarces</taxon>
    </lineage>
</organism>
<feature type="compositionally biased region" description="Polar residues" evidence="1">
    <location>
        <begin position="167"/>
        <end position="197"/>
    </location>
</feature>
<evidence type="ECO:0000256" key="1">
    <source>
        <dbReference type="SAM" id="MobiDB-lite"/>
    </source>
</evidence>
<feature type="compositionally biased region" description="Polar residues" evidence="1">
    <location>
        <begin position="456"/>
        <end position="471"/>
    </location>
</feature>
<feature type="region of interest" description="Disordered" evidence="1">
    <location>
        <begin position="510"/>
        <end position="542"/>
    </location>
</feature>
<feature type="compositionally biased region" description="Low complexity" evidence="1">
    <location>
        <begin position="336"/>
        <end position="346"/>
    </location>
</feature>
<feature type="compositionally biased region" description="Basic and acidic residues" evidence="1">
    <location>
        <begin position="57"/>
        <end position="66"/>
    </location>
</feature>
<keyword evidence="3" id="KW-1185">Reference proteome</keyword>
<accession>A0AAW1E433</accession>
<proteinExistence type="predicted"/>
<name>A0AAW1E433_ZOAVI</name>
<feature type="region of interest" description="Disordered" evidence="1">
    <location>
        <begin position="1"/>
        <end position="278"/>
    </location>
</feature>
<feature type="compositionally biased region" description="Basic and acidic residues" evidence="1">
    <location>
        <begin position="421"/>
        <end position="431"/>
    </location>
</feature>
<protein>
    <submittedName>
        <fullName evidence="2">Uncharacterized protein</fullName>
    </submittedName>
</protein>
<evidence type="ECO:0000313" key="2">
    <source>
        <dbReference type="EMBL" id="KAK9517276.1"/>
    </source>
</evidence>
<dbReference type="AlphaFoldDB" id="A0AAW1E433"/>